<feature type="transmembrane region" description="Helical" evidence="1">
    <location>
        <begin position="12"/>
        <end position="36"/>
    </location>
</feature>
<sequence>MKTTRLRGEEGYSLVYVLMILAMIAVLLPPLVVWGMQRSQAVRLEQAQQQADAAAQAALTNELAIVKVKLLADASLSGLTAADLTLQASSETSPPAGAGLNVLHLGDAASTQTLPDGTVITTNVVPDVVVGTGVNLMNTQEPLLDVGVWIGMTSSATVSVPTSVAPGGTVRVTLHRAFTALDAGVLQQP</sequence>
<protein>
    <submittedName>
        <fullName evidence="2">Type II secretory pathway pseudopilin PulG</fullName>
    </submittedName>
</protein>
<dbReference type="Proteomes" id="UP001232973">
    <property type="component" value="Unassembled WGS sequence"/>
</dbReference>
<keyword evidence="3" id="KW-1185">Reference proteome</keyword>
<proteinExistence type="predicted"/>
<dbReference type="RefSeq" id="WP_274455718.1">
    <property type="nucleotide sequence ID" value="NZ_CP067097.1"/>
</dbReference>
<keyword evidence="1" id="KW-1133">Transmembrane helix</keyword>
<evidence type="ECO:0000256" key="1">
    <source>
        <dbReference type="SAM" id="Phobius"/>
    </source>
</evidence>
<comment type="caution">
    <text evidence="2">The sequence shown here is derived from an EMBL/GenBank/DDBJ whole genome shotgun (WGS) entry which is preliminary data.</text>
</comment>
<name>A0ABT9XE09_9BACL</name>
<keyword evidence="1" id="KW-0812">Transmembrane</keyword>
<evidence type="ECO:0000313" key="2">
    <source>
        <dbReference type="EMBL" id="MDQ0188314.1"/>
    </source>
</evidence>
<accession>A0ABT9XE09</accession>
<organism evidence="2 3">
    <name type="scientific">Alicyclobacillus cycloheptanicus</name>
    <dbReference type="NCBI Taxonomy" id="1457"/>
    <lineage>
        <taxon>Bacteria</taxon>
        <taxon>Bacillati</taxon>
        <taxon>Bacillota</taxon>
        <taxon>Bacilli</taxon>
        <taxon>Bacillales</taxon>
        <taxon>Alicyclobacillaceae</taxon>
        <taxon>Alicyclobacillus</taxon>
    </lineage>
</organism>
<reference evidence="2 3" key="1">
    <citation type="submission" date="2023-07" db="EMBL/GenBank/DDBJ databases">
        <title>Genomic Encyclopedia of Type Strains, Phase IV (KMG-IV): sequencing the most valuable type-strain genomes for metagenomic binning, comparative biology and taxonomic classification.</title>
        <authorList>
            <person name="Goeker M."/>
        </authorList>
    </citation>
    <scope>NUCLEOTIDE SEQUENCE [LARGE SCALE GENOMIC DNA]</scope>
    <source>
        <strain evidence="2 3">DSM 4006</strain>
    </source>
</reference>
<gene>
    <name evidence="2" type="ORF">J2S03_000118</name>
</gene>
<keyword evidence="1" id="KW-0472">Membrane</keyword>
<evidence type="ECO:0000313" key="3">
    <source>
        <dbReference type="Proteomes" id="UP001232973"/>
    </source>
</evidence>
<dbReference type="EMBL" id="JAUSTP010000001">
    <property type="protein sequence ID" value="MDQ0188314.1"/>
    <property type="molecule type" value="Genomic_DNA"/>
</dbReference>